<dbReference type="InterPro" id="IPR036881">
    <property type="entry name" value="Glyco_hydro_3_C_sf"/>
</dbReference>
<dbReference type="AlphaFoldDB" id="A0A133ZNZ1"/>
<dbReference type="InterPro" id="IPR001764">
    <property type="entry name" value="Glyco_hydro_3_N"/>
</dbReference>
<evidence type="ECO:0000256" key="1">
    <source>
        <dbReference type="ARBA" id="ARBA00000448"/>
    </source>
</evidence>
<gene>
    <name evidence="9" type="ORF">HMPREF1866_01552</name>
</gene>
<proteinExistence type="inferred from homology"/>
<evidence type="ECO:0000313" key="9">
    <source>
        <dbReference type="EMBL" id="KXB57157.1"/>
    </source>
</evidence>
<evidence type="ECO:0000256" key="5">
    <source>
        <dbReference type="ARBA" id="ARBA00022801"/>
    </source>
</evidence>
<dbReference type="Gene3D" id="3.20.20.300">
    <property type="entry name" value="Glycoside hydrolase, family 3, N-terminal domain"/>
    <property type="match status" value="1"/>
</dbReference>
<dbReference type="InterPro" id="IPR002772">
    <property type="entry name" value="Glyco_hydro_3_C"/>
</dbReference>
<dbReference type="STRING" id="467210.HMPREF1866_01552"/>
<dbReference type="GO" id="GO:0009251">
    <property type="term" value="P:glucan catabolic process"/>
    <property type="evidence" value="ECO:0007669"/>
    <property type="project" value="TreeGrafter"/>
</dbReference>
<evidence type="ECO:0000259" key="8">
    <source>
        <dbReference type="Pfam" id="PF01915"/>
    </source>
</evidence>
<dbReference type="EMBL" id="LSDA01000095">
    <property type="protein sequence ID" value="KXB57157.1"/>
    <property type="molecule type" value="Genomic_DNA"/>
</dbReference>
<keyword evidence="6" id="KW-0326">Glycosidase</keyword>
<evidence type="ECO:0000256" key="4">
    <source>
        <dbReference type="ARBA" id="ARBA00022729"/>
    </source>
</evidence>
<comment type="similarity">
    <text evidence="2">Belongs to the glycosyl hydrolase 3 family.</text>
</comment>
<dbReference type="Pfam" id="PF01915">
    <property type="entry name" value="Glyco_hydro_3_C"/>
    <property type="match status" value="1"/>
</dbReference>
<dbReference type="RefSeq" id="WP_060931284.1">
    <property type="nucleotide sequence ID" value="NZ_KQ959831.1"/>
</dbReference>
<comment type="catalytic activity">
    <reaction evidence="1">
        <text>Hydrolysis of terminal, non-reducing beta-D-glucosyl residues with release of beta-D-glucose.</text>
        <dbReference type="EC" id="3.2.1.21"/>
    </reaction>
</comment>
<organism evidence="9 10">
    <name type="scientific">Lachnoanaerobaculum saburreum</name>
    <dbReference type="NCBI Taxonomy" id="467210"/>
    <lineage>
        <taxon>Bacteria</taxon>
        <taxon>Bacillati</taxon>
        <taxon>Bacillota</taxon>
        <taxon>Clostridia</taxon>
        <taxon>Lachnospirales</taxon>
        <taxon>Lachnospiraceae</taxon>
        <taxon>Lachnoanaerobaculum</taxon>
    </lineage>
</organism>
<dbReference type="Gene3D" id="3.40.50.1700">
    <property type="entry name" value="Glycoside hydrolase family 3 C-terminal domain"/>
    <property type="match status" value="1"/>
</dbReference>
<accession>A0A133ZNZ1</accession>
<evidence type="ECO:0000256" key="6">
    <source>
        <dbReference type="ARBA" id="ARBA00023295"/>
    </source>
</evidence>
<reference evidence="10" key="1">
    <citation type="submission" date="2016-01" db="EMBL/GenBank/DDBJ databases">
        <authorList>
            <person name="Mitreva M."/>
            <person name="Pepin K.H."/>
            <person name="Mihindukulasuriya K.A."/>
            <person name="Fulton R."/>
            <person name="Fronick C."/>
            <person name="O'Laughlin M."/>
            <person name="Miner T."/>
            <person name="Herter B."/>
            <person name="Rosa B.A."/>
            <person name="Cordes M."/>
            <person name="Tomlinson C."/>
            <person name="Wollam A."/>
            <person name="Palsikar V.B."/>
            <person name="Mardis E.R."/>
            <person name="Wilson R.K."/>
        </authorList>
    </citation>
    <scope>NUCLEOTIDE SEQUENCE [LARGE SCALE GENOMIC DNA]</scope>
    <source>
        <strain evidence="10">DNF00896</strain>
    </source>
</reference>
<dbReference type="GO" id="GO:0008422">
    <property type="term" value="F:beta-glucosidase activity"/>
    <property type="evidence" value="ECO:0007669"/>
    <property type="project" value="UniProtKB-EC"/>
</dbReference>
<dbReference type="Proteomes" id="UP000070394">
    <property type="component" value="Unassembled WGS sequence"/>
</dbReference>
<dbReference type="InterPro" id="IPR017853">
    <property type="entry name" value="GH"/>
</dbReference>
<dbReference type="PATRIC" id="fig|467210.3.peg.1537"/>
<dbReference type="Pfam" id="PF00933">
    <property type="entry name" value="Glyco_hydro_3"/>
    <property type="match status" value="1"/>
</dbReference>
<dbReference type="InterPro" id="IPR051915">
    <property type="entry name" value="Cellulose_Degrad_GH3"/>
</dbReference>
<dbReference type="PANTHER" id="PTHR30620">
    <property type="entry name" value="PERIPLASMIC BETA-GLUCOSIDASE-RELATED"/>
    <property type="match status" value="1"/>
</dbReference>
<evidence type="ECO:0000259" key="7">
    <source>
        <dbReference type="Pfam" id="PF00933"/>
    </source>
</evidence>
<dbReference type="PRINTS" id="PR00133">
    <property type="entry name" value="GLHYDRLASE3"/>
</dbReference>
<evidence type="ECO:0000256" key="3">
    <source>
        <dbReference type="ARBA" id="ARBA00012744"/>
    </source>
</evidence>
<comment type="caution">
    <text evidence="9">The sequence shown here is derived from an EMBL/GenBank/DDBJ whole genome shotgun (WGS) entry which is preliminary data.</text>
</comment>
<feature type="domain" description="Glycoside hydrolase family 3 C-terminal" evidence="8">
    <location>
        <begin position="504"/>
        <end position="738"/>
    </location>
</feature>
<feature type="domain" description="Glycoside hydrolase family 3 N-terminal" evidence="7">
    <location>
        <begin position="186"/>
        <end position="409"/>
    </location>
</feature>
<dbReference type="OrthoDB" id="9805821at2"/>
<dbReference type="InterPro" id="IPR036962">
    <property type="entry name" value="Glyco_hydro_3_N_sf"/>
</dbReference>
<evidence type="ECO:0000256" key="2">
    <source>
        <dbReference type="ARBA" id="ARBA00005336"/>
    </source>
</evidence>
<dbReference type="SUPFAM" id="SSF51445">
    <property type="entry name" value="(Trans)glycosidases"/>
    <property type="match status" value="1"/>
</dbReference>
<dbReference type="EC" id="3.2.1.21" evidence="3"/>
<protein>
    <recommendedName>
        <fullName evidence="3">beta-glucosidase</fullName>
        <ecNumber evidence="3">3.2.1.21</ecNumber>
    </recommendedName>
</protein>
<keyword evidence="10" id="KW-1185">Reference proteome</keyword>
<dbReference type="PANTHER" id="PTHR30620:SF16">
    <property type="entry name" value="LYSOSOMAL BETA GLUCOSIDASE"/>
    <property type="match status" value="1"/>
</dbReference>
<keyword evidence="5 9" id="KW-0378">Hydrolase</keyword>
<dbReference type="SUPFAM" id="SSF52279">
    <property type="entry name" value="Beta-D-glucan exohydrolase, C-terminal domain"/>
    <property type="match status" value="1"/>
</dbReference>
<keyword evidence="4" id="KW-0732">Signal</keyword>
<name>A0A133ZNZ1_9FIRM</name>
<sequence length="739" mass="82257">MAVKASDRVKFYKNKNGATVGSCDRKVFEVDGLYFKDIDGSGEFKDFDDWRNSPVQRAQSYVNVLSTDEKIGLLFASDWRMGLDQEDKSKLDESGVLDEGELVNAKTIFGIQNLPSTSVAIKEWFARHLIFRKNPSPNDLVDWVNQLNAKAEECEHFVPVEIISNSRNENGETIFGMNDATGVFATWPGTLGIAAIARGEGLGVIEEFGNTIRKEWDATGIKKGYMYMADVLTDPRWQRSYGTFGEDPKLIKDIFEKLVPLVQGSDKGVTADGVAMTVKHFPGGGARENGFDPHYKAGQWNVYATENSLRDYHLPAFESAIAKNVSSIMPYYAKPASDKSASQKDLNGNDIEMKPLGFAYNDYFIKKLLKEQLGFRGYINSDTGIVHNMCWGVETLDTAERIAFAINNGEVDLISGLFDLKETKEAIERASNDYYESHDIPAGFKKADITLSEAALDKAITRTLTEMFALGIFDNPYRDPKAAKDIINDKKDREVSELAHRKSVVLLKNDGTLPLKKGVKVYIECFNKNAEQAKERTEKLRKRFCDRLNIVEEFEDADIAILLVNPTSGEYFSATKGYLELDICEGKTVCNVSEEGLPLDETHEETTVANANRIKVISDTIHRNGGKVVGNINISLPWLLGDFEPYVDALCAGFDTYDEAVLDVISGEFSPVAKLPLTLPRGDEVIAVNKDGVCVSPNDVPGYDKDKYMPESMKDENGRAYAYRDSAGNYYELGFGLSL</sequence>
<evidence type="ECO:0000313" key="10">
    <source>
        <dbReference type="Proteomes" id="UP000070394"/>
    </source>
</evidence>